<dbReference type="GO" id="GO:0004526">
    <property type="term" value="F:ribonuclease P activity"/>
    <property type="evidence" value="ECO:0007669"/>
    <property type="project" value="UniProtKB-UniRule"/>
</dbReference>
<proteinExistence type="inferred from homology"/>
<dbReference type="Gene3D" id="3.30.230.10">
    <property type="match status" value="1"/>
</dbReference>
<dbReference type="RefSeq" id="WP_073388460.1">
    <property type="nucleotide sequence ID" value="NZ_FQVU01000002.1"/>
</dbReference>
<keyword evidence="3 6" id="KW-0255">Endonuclease</keyword>
<reference evidence="9" key="1">
    <citation type="submission" date="2016-11" db="EMBL/GenBank/DDBJ databases">
        <authorList>
            <person name="Varghese N."/>
            <person name="Submissions S."/>
        </authorList>
    </citation>
    <scope>NUCLEOTIDE SEQUENCE [LARGE SCALE GENOMIC DNA]</scope>
    <source>
        <strain evidence="9">DSM 45627</strain>
    </source>
</reference>
<evidence type="ECO:0000256" key="4">
    <source>
        <dbReference type="ARBA" id="ARBA00022801"/>
    </source>
</evidence>
<dbReference type="PANTHER" id="PTHR33992:SF1">
    <property type="entry name" value="RIBONUCLEASE P PROTEIN COMPONENT"/>
    <property type="match status" value="1"/>
</dbReference>
<evidence type="ECO:0000313" key="8">
    <source>
        <dbReference type="EMBL" id="SHG20088.1"/>
    </source>
</evidence>
<dbReference type="InterPro" id="IPR000100">
    <property type="entry name" value="RNase_P"/>
</dbReference>
<dbReference type="OrthoDB" id="196964at2"/>
<dbReference type="InterPro" id="IPR020568">
    <property type="entry name" value="Ribosomal_Su5_D2-typ_SF"/>
</dbReference>
<keyword evidence="1 6" id="KW-0819">tRNA processing</keyword>
<comment type="function">
    <text evidence="6">RNaseP catalyzes the removal of the 5'-leader sequence from pre-tRNA to produce the mature 5'-terminus. It can also cleave other RNA substrates such as 4.5S RNA. The protein component plays an auxiliary but essential role in vivo by binding to the 5'-leader sequence and broadening the substrate specificity of the ribozyme.</text>
</comment>
<evidence type="ECO:0000256" key="7">
    <source>
        <dbReference type="NCBIfam" id="TIGR00188"/>
    </source>
</evidence>
<dbReference type="AlphaFoldDB" id="A0A1M5HVV8"/>
<accession>A0A1M5HVV8</accession>
<comment type="similarity">
    <text evidence="6">Belongs to the RnpA family.</text>
</comment>
<dbReference type="NCBIfam" id="TIGR00188">
    <property type="entry name" value="rnpA"/>
    <property type="match status" value="1"/>
</dbReference>
<sequence>MLPPANRMTRSADFGSVVRGGTRVRTTNVVLHHRSGASSDPTPDAAGAALVGLVVSRSVGGSVVRHRVSRRLRAQLAARLEHLQTGSATVVRALPAAAHASSQQLGADLDRALERVSRR</sequence>
<keyword evidence="4 6" id="KW-0378">Hydrolase</keyword>
<evidence type="ECO:0000256" key="6">
    <source>
        <dbReference type="HAMAP-Rule" id="MF_00227"/>
    </source>
</evidence>
<keyword evidence="2 6" id="KW-0540">Nuclease</keyword>
<gene>
    <name evidence="6" type="primary">rnpA</name>
    <name evidence="8" type="ORF">SAMN05443575_1655</name>
</gene>
<dbReference type="GO" id="GO:0000049">
    <property type="term" value="F:tRNA binding"/>
    <property type="evidence" value="ECO:0007669"/>
    <property type="project" value="UniProtKB-UniRule"/>
</dbReference>
<protein>
    <recommendedName>
        <fullName evidence="6 7">Ribonuclease P protein component</fullName>
        <shortName evidence="6">RNase P protein</shortName>
        <shortName evidence="6">RNaseP protein</shortName>
        <ecNumber evidence="6 7">3.1.26.5</ecNumber>
    </recommendedName>
    <alternativeName>
        <fullName evidence="6">Protein C5</fullName>
    </alternativeName>
</protein>
<dbReference type="InterPro" id="IPR014721">
    <property type="entry name" value="Ribsml_uS5_D2-typ_fold_subgr"/>
</dbReference>
<dbReference type="EC" id="3.1.26.5" evidence="6 7"/>
<keyword evidence="9" id="KW-1185">Reference proteome</keyword>
<dbReference type="STRING" id="1206085.SAMN05443575_1655"/>
<dbReference type="HAMAP" id="MF_00227">
    <property type="entry name" value="RNase_P"/>
    <property type="match status" value="1"/>
</dbReference>
<keyword evidence="5 6" id="KW-0694">RNA-binding</keyword>
<evidence type="ECO:0000256" key="5">
    <source>
        <dbReference type="ARBA" id="ARBA00022884"/>
    </source>
</evidence>
<name>A0A1M5HVV8_9ACTN</name>
<dbReference type="GO" id="GO:0001682">
    <property type="term" value="P:tRNA 5'-leader removal"/>
    <property type="evidence" value="ECO:0007669"/>
    <property type="project" value="UniProtKB-UniRule"/>
</dbReference>
<evidence type="ECO:0000256" key="1">
    <source>
        <dbReference type="ARBA" id="ARBA00022694"/>
    </source>
</evidence>
<evidence type="ECO:0000256" key="2">
    <source>
        <dbReference type="ARBA" id="ARBA00022722"/>
    </source>
</evidence>
<dbReference type="GO" id="GO:0030677">
    <property type="term" value="C:ribonuclease P complex"/>
    <property type="evidence" value="ECO:0007669"/>
    <property type="project" value="TreeGrafter"/>
</dbReference>
<dbReference type="SUPFAM" id="SSF54211">
    <property type="entry name" value="Ribosomal protein S5 domain 2-like"/>
    <property type="match status" value="1"/>
</dbReference>
<dbReference type="GO" id="GO:0042781">
    <property type="term" value="F:3'-tRNA processing endoribonuclease activity"/>
    <property type="evidence" value="ECO:0007669"/>
    <property type="project" value="TreeGrafter"/>
</dbReference>
<comment type="catalytic activity">
    <reaction evidence="6">
        <text>Endonucleolytic cleavage of RNA, removing 5'-extranucleotides from tRNA precursor.</text>
        <dbReference type="EC" id="3.1.26.5"/>
    </reaction>
</comment>
<dbReference type="PANTHER" id="PTHR33992">
    <property type="entry name" value="RIBONUCLEASE P PROTEIN COMPONENT"/>
    <property type="match status" value="1"/>
</dbReference>
<evidence type="ECO:0000256" key="3">
    <source>
        <dbReference type="ARBA" id="ARBA00022759"/>
    </source>
</evidence>
<comment type="subunit">
    <text evidence="6">Consists of a catalytic RNA component (M1 or rnpB) and a protein subunit.</text>
</comment>
<dbReference type="Pfam" id="PF00825">
    <property type="entry name" value="Ribonuclease_P"/>
    <property type="match status" value="1"/>
</dbReference>
<organism evidence="8 9">
    <name type="scientific">Jatrophihabitans endophyticus</name>
    <dbReference type="NCBI Taxonomy" id="1206085"/>
    <lineage>
        <taxon>Bacteria</taxon>
        <taxon>Bacillati</taxon>
        <taxon>Actinomycetota</taxon>
        <taxon>Actinomycetes</taxon>
        <taxon>Jatrophihabitantales</taxon>
        <taxon>Jatrophihabitantaceae</taxon>
        <taxon>Jatrophihabitans</taxon>
    </lineage>
</organism>
<evidence type="ECO:0000313" key="9">
    <source>
        <dbReference type="Proteomes" id="UP000186132"/>
    </source>
</evidence>
<dbReference type="EMBL" id="FQVU01000002">
    <property type="protein sequence ID" value="SHG20088.1"/>
    <property type="molecule type" value="Genomic_DNA"/>
</dbReference>
<dbReference type="Proteomes" id="UP000186132">
    <property type="component" value="Unassembled WGS sequence"/>
</dbReference>